<gene>
    <name evidence="3" type="ORF">ERS007703_02337</name>
    <name evidence="2" type="ORF">ERS027659_04036</name>
</gene>
<organism evidence="3 4">
    <name type="scientific">Mycobacterium tuberculosis</name>
    <dbReference type="NCBI Taxonomy" id="1773"/>
    <lineage>
        <taxon>Bacteria</taxon>
        <taxon>Bacillati</taxon>
        <taxon>Actinomycetota</taxon>
        <taxon>Actinomycetes</taxon>
        <taxon>Mycobacteriales</taxon>
        <taxon>Mycobacteriaceae</taxon>
        <taxon>Mycobacterium</taxon>
        <taxon>Mycobacterium tuberculosis complex</taxon>
    </lineage>
</organism>
<dbReference type="Proteomes" id="UP000038802">
    <property type="component" value="Unassembled WGS sequence"/>
</dbReference>
<dbReference type="Proteomes" id="UP000050164">
    <property type="component" value="Unassembled WGS sequence"/>
</dbReference>
<evidence type="ECO:0000256" key="1">
    <source>
        <dbReference type="SAM" id="MobiDB-lite"/>
    </source>
</evidence>
<dbReference type="EMBL" id="CSAE01000247">
    <property type="protein sequence ID" value="COV93354.1"/>
    <property type="molecule type" value="Genomic_DNA"/>
</dbReference>
<sequence length="87" mass="8852">MYRSPVSAVAASRSVNATPGCTTATWLAVSTSRTLFIRSNEISSPPSTGRAAPDKPHPDPRAVTGTPFSEAAFSSWATSSGVAGLAA</sequence>
<reference evidence="3" key="2">
    <citation type="submission" date="2015-03" db="EMBL/GenBank/DDBJ databases">
        <authorList>
            <person name="Murphy D."/>
        </authorList>
    </citation>
    <scope>NUCLEOTIDE SEQUENCE [LARGE SCALE GENOMIC DNA]</scope>
    <source>
        <strain evidence="3">K00500041</strain>
    </source>
</reference>
<feature type="region of interest" description="Disordered" evidence="1">
    <location>
        <begin position="38"/>
        <end position="66"/>
    </location>
</feature>
<evidence type="ECO:0000313" key="3">
    <source>
        <dbReference type="EMBL" id="COV93354.1"/>
    </source>
</evidence>
<protein>
    <submittedName>
        <fullName evidence="3">Uncharacterized protein</fullName>
    </submittedName>
</protein>
<accession>A0A0T9BXI1</accession>
<dbReference type="EMBL" id="CNFT01001326">
    <property type="protein sequence ID" value="CKT16311.1"/>
    <property type="molecule type" value="Genomic_DNA"/>
</dbReference>
<reference evidence="4 5" key="1">
    <citation type="submission" date="2015-03" db="EMBL/GenBank/DDBJ databases">
        <authorList>
            <consortium name="Pathogen Informatics"/>
        </authorList>
    </citation>
    <scope>NUCLEOTIDE SEQUENCE [LARGE SCALE GENOMIC DNA]</scope>
    <source>
        <strain evidence="2 5">Bir 185</strain>
        <strain evidence="4">K00500041</strain>
    </source>
</reference>
<evidence type="ECO:0000313" key="4">
    <source>
        <dbReference type="Proteomes" id="UP000038802"/>
    </source>
</evidence>
<dbReference type="AlphaFoldDB" id="A0A0T9BXI1"/>
<evidence type="ECO:0000313" key="5">
    <source>
        <dbReference type="Proteomes" id="UP000050164"/>
    </source>
</evidence>
<proteinExistence type="predicted"/>
<name>A0A0T9BXI1_MYCTX</name>
<evidence type="ECO:0000313" key="2">
    <source>
        <dbReference type="EMBL" id="CKT16311.1"/>
    </source>
</evidence>